<name>A0A2A2KKZ5_9BILA</name>
<feature type="compositionally biased region" description="Polar residues" evidence="1">
    <location>
        <begin position="400"/>
        <end position="415"/>
    </location>
</feature>
<evidence type="ECO:0000313" key="3">
    <source>
        <dbReference type="EMBL" id="PAV74548.1"/>
    </source>
</evidence>
<dbReference type="PANTHER" id="PTHR11202:SF22">
    <property type="entry name" value="PROTEIN ENABLED"/>
    <property type="match status" value="1"/>
</dbReference>
<organism evidence="3 4">
    <name type="scientific">Diploscapter pachys</name>
    <dbReference type="NCBI Taxonomy" id="2018661"/>
    <lineage>
        <taxon>Eukaryota</taxon>
        <taxon>Metazoa</taxon>
        <taxon>Ecdysozoa</taxon>
        <taxon>Nematoda</taxon>
        <taxon>Chromadorea</taxon>
        <taxon>Rhabditida</taxon>
        <taxon>Rhabditina</taxon>
        <taxon>Rhabditomorpha</taxon>
        <taxon>Rhabditoidea</taxon>
        <taxon>Rhabditidae</taxon>
        <taxon>Diploscapter</taxon>
    </lineage>
</organism>
<sequence>MFNFLILGINNILLEYKFQGSTATMVSNKILDKILMGLISAALVALGIAFCLICPAGGLWMIAGSGLLAGGISGVMAALAGADWGQFWRAVGCGIIAGVISGIASPFIAQGAAYFGSLAGNAISKYLIHLVISGVMHAGVAFITNGIQNLIHGQPFTANWRQAVICGAVIGIVSSVVYIINDIGIEQAIERARNFFEELRNIPGFERVTELTNRIISYLPESLQTVARGGILLFQRIADSQIIGVMNSLRTVEIFANFAVSAISQYIMFGNVSFGLALMQGVAYGLINSRNRSQAGRTVPKSNVVSVEQTVPHGIIFSGDTSNTIPRNEDNVQTQTTISQPQQVPNPPAPTANVPEHVSESPTKIPNVSNASVPTPTHEEPQRDPGIETKTTEEKGQEAPKTTTPNVSAANATTPTREESHSKLERIETKTTEGKIREAPKTTTPNVSAANTTTPTREESHSKLERIETKTTEEKGQEVSKAVIFQEIGDSAGQFNQAREYIQNIENFYDNDELVYSFTEELKEFRSIVAQADRQRINEIERLAPRQQMQYSVVSEERPREGIPVSNENRPAVSTSRNNSNQNPSFGTHMSTSTSQLSNPNSSIPNNRLAKTPIISPLIIFNETEEKYQLVNPNLWPIFPNNGLKVITMSGTRRSGRTSFIHAMAYEMGYVLTKEQMSISRISSGVTMYLFSEEQLLILDCHEGIGFVDDECTVPAVFTLELFCYLISDHRIHHTFGNHKNFEKQIEQCEKTMRAFYRAGTQFELHGGRLVTLLFRCQDALNDGGIKKFEKICKGNHEKKEKWRKKLEKRAEKVKSPSKYSKKDDQGNPINRNKEKDEKKLAEAIEERSYDLYIEQVMFLPDDNSKDQKVEFHEQCNTFVKAVQQSTPIHHTFETQPEQIDAEKPTFSELVTTVWANVAQSEDLFKCISKALNQSNAKKEDDIFDVESYLEAVIKSFRHHGRINKIIDWIVKEAEKEAKKKNDTNCAYLFIGISRLGTELLELRRSISDNETIRANCINLGFQGLTLFFGKDTPQFELLAIKASIKEANALDTLTDDLRFSYQSAWVFLNYAAYYGFRMELIKYGLLDHAIRALKKNHGSIPRNFEVEVAVYDTLNAMMYLNITKLLIGWKAPKTENKRQVDNDELIELLYEFEKKSEQLLVPLKNGRNFVDVTDLSRAYQQMLEFPREYFDKTDYARRQKVSFDDLDPPVKYKFETAILRYLYEAIGYFVANKIIDNWQEFTPKATYDAKVCQSALKMWTGVASMTLAFEDLLGRIIRETKLKDWLMTYRSNLLEPNLAPCLKLCNTLMGSEFVHKVIPDTNSTSEKGDHDMTHFEEVAREEKRKQLIDHYRHTALEIVDKTDINAAVKKFKELAINEDRVEEAEAWINHFEFLLKQGVDKDDKTRCIYSLLNNRLVIVKKVAQIAEFIAKTMDKLPPQIKPKAIRVLFASAQLVNRLMIMYEFEDLNVKHKSFFNSNGDVECDDETVTDMWKALMKLFAVITNQFLRKKQEIRNSSELEEHYFDQNFMFILCFIYNLAVLSKRCAMSSERRSEHGEIISDMGTVLNRSDRKLIVKIDEFCQISIYDDKTNHKWIIRTAAYIWANYASNIEQRLVEPTFNEECNILCGEFDHNVKIWRDKVARNANLERCKQRMKDREDNDGKTVAHFEQLIQQQLNQQVHPLDDEERRRLEQVRGRLAIESVHMIPYGHEDFNGIELPLESYRESFPNALREILGIGKTAACLLACTNPKDKVQDQFVNYFDKVQRKELQSDDEPILKLRTIKNSSPNKIVEDMVGLKNADMIFEWFGFTKTSNSIDGIKYTATVESIGKIRNEVEIFVKEVESLARNKPDLHKGFGFRLNSKFTEVASEVADERSFDLCTLPTGFVDRSISNLTIGELKGRYSKITDVVAKMPYSLVRITLPDGKVVQKQVQFGVMGFFGNLCRGIVNVGKAIGRGISKVATGVKNFVCRHAKKLIAGAMVVVGAVLCVATGGLAAPIGAGLICGGLSGLVSSFSKNSTWASFGKAVLGGFLAGAVTTLAAPLVATLAAAAGGGIVGAAVSAACFAGVGVLTGGISNIIHGQNFFNGWKSSAIAGAVVGLISSCINHSTINQHTRSLFDRIENLFGYQFIQGRIEAVLNYGIRVAVNIGVSAAIQKITAGKVSWSKALLDGVVYSYVNNRLATKNVRGIDQPVQNDYSLSDEDKKQTKQPDYIPVEVPPQPVPGRPSTTPQQQPPVRTPTQAPPVRTPTQAPPVRTSEPAPPVRTPAPAPPNVSQGGGVPEPQTKEPNQTVEKPAVKENKSNIDVQQPKTSVKQQSSENRQQETMPAQQETPVRQQATTTAQPNVSQSQSHLEESKQTRTDSTPLHNTSRQPETSTTTPATPNKLQSATEMPADRPSLREVPAAASQGKTITTQSDSSSAAVPVEESHSVRQMPLATVENIAQHVDVNRQQPASEQTTSIQQAASSSTRPEIIKPETSRETNRRELRQAEIRQPSQNSELIGSILDEIKYIEKEKHRIENAEIEASTAGRVHQLQHVRARVRVHNTAVHDPGQRILSDGTIGQKPAFTTGQNQSDHGQRLGGDQTPGTSESQQTSQRIGLNPQQQQFKGDDMDEQDLQDLKGGKIVLTIPLIKYNEDANQYQILNWQDWPKLPEKLRVLTVSGAHQSGRTSLIHSLIYHWGYKLMKSQILVTRLRMG</sequence>
<feature type="region of interest" description="Disordered" evidence="1">
    <location>
        <begin position="2551"/>
        <end position="2615"/>
    </location>
</feature>
<feature type="compositionally biased region" description="Polar residues" evidence="1">
    <location>
        <begin position="441"/>
        <end position="455"/>
    </location>
</feature>
<feature type="compositionally biased region" description="Polar residues" evidence="1">
    <location>
        <begin position="2363"/>
        <end position="2392"/>
    </location>
</feature>
<feature type="compositionally biased region" description="Polar residues" evidence="1">
    <location>
        <begin position="2569"/>
        <end position="2578"/>
    </location>
</feature>
<feature type="region of interest" description="Disordered" evidence="1">
    <location>
        <begin position="804"/>
        <end position="839"/>
    </location>
</feature>
<feature type="compositionally biased region" description="Polar residues" evidence="1">
    <location>
        <begin position="319"/>
        <end position="340"/>
    </location>
</feature>
<feature type="region of interest" description="Disordered" evidence="1">
    <location>
        <begin position="551"/>
        <end position="608"/>
    </location>
</feature>
<dbReference type="PANTHER" id="PTHR11202">
    <property type="entry name" value="SPROUTY-RELATED, EVH1 DOMAIN-CONTAINING PROTEIN FAMILY MEMBER"/>
    <property type="match status" value="1"/>
</dbReference>
<feature type="compositionally biased region" description="Basic and acidic residues" evidence="1">
    <location>
        <begin position="456"/>
        <end position="475"/>
    </location>
</feature>
<feature type="transmembrane region" description="Helical" evidence="2">
    <location>
        <begin position="160"/>
        <end position="181"/>
    </location>
</feature>
<feature type="transmembrane region" description="Helical" evidence="2">
    <location>
        <begin position="2030"/>
        <end position="2052"/>
    </location>
</feature>
<feature type="compositionally biased region" description="Low complexity" evidence="1">
    <location>
        <begin position="2456"/>
        <end position="2471"/>
    </location>
</feature>
<feature type="compositionally biased region" description="Polar residues" evidence="1">
    <location>
        <begin position="566"/>
        <end position="606"/>
    </location>
</feature>
<feature type="compositionally biased region" description="Polar residues" evidence="1">
    <location>
        <begin position="2410"/>
        <end position="2423"/>
    </location>
</feature>
<dbReference type="Proteomes" id="UP000218231">
    <property type="component" value="Unassembled WGS sequence"/>
</dbReference>
<keyword evidence="2" id="KW-0812">Transmembrane</keyword>
<gene>
    <name evidence="3" type="ORF">WR25_26822</name>
</gene>
<dbReference type="OrthoDB" id="2326052at2759"/>
<feature type="region of interest" description="Disordered" evidence="1">
    <location>
        <begin position="315"/>
        <end position="475"/>
    </location>
</feature>
<feature type="compositionally biased region" description="Basic and acidic residues" evidence="1">
    <location>
        <begin position="416"/>
        <end position="440"/>
    </location>
</feature>
<proteinExistence type="predicted"/>
<feature type="region of interest" description="Disordered" evidence="1">
    <location>
        <begin position="2195"/>
        <end position="2433"/>
    </location>
</feature>
<evidence type="ECO:0000256" key="1">
    <source>
        <dbReference type="SAM" id="MobiDB-lite"/>
    </source>
</evidence>
<feature type="transmembrane region" description="Helical" evidence="2">
    <location>
        <begin position="2094"/>
        <end position="2113"/>
    </location>
</feature>
<feature type="compositionally biased region" description="Pro residues" evidence="1">
    <location>
        <begin position="2262"/>
        <end position="2274"/>
    </location>
</feature>
<feature type="compositionally biased region" description="Pro residues" evidence="1">
    <location>
        <begin position="2235"/>
        <end position="2249"/>
    </location>
</feature>
<evidence type="ECO:0000313" key="4">
    <source>
        <dbReference type="Proteomes" id="UP000218231"/>
    </source>
</evidence>
<feature type="transmembrane region" description="Helical" evidence="2">
    <location>
        <begin position="127"/>
        <end position="148"/>
    </location>
</feature>
<keyword evidence="2" id="KW-1133">Transmembrane helix</keyword>
<feature type="compositionally biased region" description="Basic and acidic residues" evidence="1">
    <location>
        <begin position="809"/>
        <end position="839"/>
    </location>
</feature>
<feature type="transmembrane region" description="Helical" evidence="2">
    <location>
        <begin position="2058"/>
        <end position="2082"/>
    </location>
</feature>
<dbReference type="PRINTS" id="PR01217">
    <property type="entry name" value="PRICHEXTENSN"/>
</dbReference>
<feature type="transmembrane region" description="Helical" evidence="2">
    <location>
        <begin position="87"/>
        <end position="115"/>
    </location>
</feature>
<dbReference type="STRING" id="2018661.A0A2A2KKZ5"/>
<feature type="transmembrane region" description="Helical" evidence="2">
    <location>
        <begin position="34"/>
        <end position="53"/>
    </location>
</feature>
<reference evidence="3 4" key="1">
    <citation type="journal article" date="2017" name="Curr. Biol.">
        <title>Genome architecture and evolution of a unichromosomal asexual nematode.</title>
        <authorList>
            <person name="Fradin H."/>
            <person name="Zegar C."/>
            <person name="Gutwein M."/>
            <person name="Lucas J."/>
            <person name="Kovtun M."/>
            <person name="Corcoran D."/>
            <person name="Baugh L.R."/>
            <person name="Kiontke K."/>
            <person name="Gunsalus K."/>
            <person name="Fitch D.H."/>
            <person name="Piano F."/>
        </authorList>
    </citation>
    <scope>NUCLEOTIDE SEQUENCE [LARGE SCALE GENOMIC DNA]</scope>
    <source>
        <strain evidence="3">PF1309</strain>
    </source>
</reference>
<keyword evidence="4" id="KW-1185">Reference proteome</keyword>
<protein>
    <submittedName>
        <fullName evidence="3">Uncharacterized protein</fullName>
    </submittedName>
</protein>
<feature type="compositionally biased region" description="Polar residues" evidence="1">
    <location>
        <begin position="2588"/>
        <end position="2610"/>
    </location>
</feature>
<comment type="caution">
    <text evidence="3">The sequence shown here is derived from an EMBL/GenBank/DDBJ whole genome shotgun (WGS) entry which is preliminary data.</text>
</comment>
<feature type="transmembrane region" description="Helical" evidence="2">
    <location>
        <begin position="60"/>
        <end position="81"/>
    </location>
</feature>
<feature type="compositionally biased region" description="Low complexity" evidence="1">
    <location>
        <begin position="2250"/>
        <end position="2259"/>
    </location>
</feature>
<feature type="compositionally biased region" description="Polar residues" evidence="1">
    <location>
        <begin position="2305"/>
        <end position="2353"/>
    </location>
</feature>
<evidence type="ECO:0000256" key="2">
    <source>
        <dbReference type="SAM" id="Phobius"/>
    </source>
</evidence>
<feature type="region of interest" description="Disordered" evidence="1">
    <location>
        <begin position="2452"/>
        <end position="2487"/>
    </location>
</feature>
<feature type="compositionally biased region" description="Basic and acidic residues" evidence="1">
    <location>
        <begin position="377"/>
        <end position="398"/>
    </location>
</feature>
<feature type="compositionally biased region" description="Polar residues" evidence="1">
    <location>
        <begin position="360"/>
        <end position="375"/>
    </location>
</feature>
<feature type="compositionally biased region" description="Basic and acidic residues" evidence="1">
    <location>
        <begin position="2474"/>
        <end position="2487"/>
    </location>
</feature>
<feature type="transmembrane region" description="Helical" evidence="2">
    <location>
        <begin position="1978"/>
        <end position="1995"/>
    </location>
</feature>
<accession>A0A2A2KKZ5</accession>
<dbReference type="EMBL" id="LIAE01008319">
    <property type="protein sequence ID" value="PAV74548.1"/>
    <property type="molecule type" value="Genomic_DNA"/>
</dbReference>
<keyword evidence="2" id="KW-0472">Membrane</keyword>